<evidence type="ECO:0000313" key="2">
    <source>
        <dbReference type="EMBL" id="CAL6025202.1"/>
    </source>
</evidence>
<dbReference type="EMBL" id="CATOUU010001010">
    <property type="protein sequence ID" value="CAI9967068.1"/>
    <property type="molecule type" value="Genomic_DNA"/>
</dbReference>
<sequence length="101" mass="11635">MVTLLNFFDLIFISQIMTIIKSKLRSYFRIIHLHRQPFDLTLEPTFITQNLCLTKEVTVLVLHYLACKGVLFRLQGVGQLSYQGIPSCKTPLQASDKQYSV</sequence>
<dbReference type="EMBL" id="CAXDID020000097">
    <property type="protein sequence ID" value="CAL6025202.1"/>
    <property type="molecule type" value="Genomic_DNA"/>
</dbReference>
<dbReference type="Proteomes" id="UP001642409">
    <property type="component" value="Unassembled WGS sequence"/>
</dbReference>
<comment type="caution">
    <text evidence="1">The sequence shown here is derived from an EMBL/GenBank/DDBJ whole genome shotgun (WGS) entry which is preliminary data.</text>
</comment>
<evidence type="ECO:0000313" key="3">
    <source>
        <dbReference type="Proteomes" id="UP001642409"/>
    </source>
</evidence>
<gene>
    <name evidence="2" type="ORF">HINF_LOCUS30040</name>
    <name evidence="1" type="ORF">HINF_LOCUS54713</name>
</gene>
<protein>
    <submittedName>
        <fullName evidence="2">Hypothetical_protein</fullName>
    </submittedName>
</protein>
<proteinExistence type="predicted"/>
<evidence type="ECO:0000313" key="1">
    <source>
        <dbReference type="EMBL" id="CAI9967068.1"/>
    </source>
</evidence>
<organism evidence="1">
    <name type="scientific">Hexamita inflata</name>
    <dbReference type="NCBI Taxonomy" id="28002"/>
    <lineage>
        <taxon>Eukaryota</taxon>
        <taxon>Metamonada</taxon>
        <taxon>Diplomonadida</taxon>
        <taxon>Hexamitidae</taxon>
        <taxon>Hexamitinae</taxon>
        <taxon>Hexamita</taxon>
    </lineage>
</organism>
<accession>A0AA86R6A0</accession>
<reference evidence="1" key="1">
    <citation type="submission" date="2023-06" db="EMBL/GenBank/DDBJ databases">
        <authorList>
            <person name="Kurt Z."/>
        </authorList>
    </citation>
    <scope>NUCLEOTIDE SEQUENCE</scope>
</reference>
<keyword evidence="3" id="KW-1185">Reference proteome</keyword>
<reference evidence="2 3" key="2">
    <citation type="submission" date="2024-07" db="EMBL/GenBank/DDBJ databases">
        <authorList>
            <person name="Akdeniz Z."/>
        </authorList>
    </citation>
    <scope>NUCLEOTIDE SEQUENCE [LARGE SCALE GENOMIC DNA]</scope>
</reference>
<dbReference type="AlphaFoldDB" id="A0AA86R6A0"/>
<name>A0AA86R6A0_9EUKA</name>